<evidence type="ECO:0000256" key="6">
    <source>
        <dbReference type="ARBA" id="ARBA00022989"/>
    </source>
</evidence>
<feature type="transmembrane region" description="Helical" evidence="8">
    <location>
        <begin position="257"/>
        <end position="277"/>
    </location>
</feature>
<evidence type="ECO:0000313" key="11">
    <source>
        <dbReference type="Proteomes" id="UP000181901"/>
    </source>
</evidence>
<name>A0A1J5MTL9_9BACT</name>
<evidence type="ECO:0000256" key="1">
    <source>
        <dbReference type="ARBA" id="ARBA00004651"/>
    </source>
</evidence>
<feature type="transmembrane region" description="Helical" evidence="8">
    <location>
        <begin position="289"/>
        <end position="306"/>
    </location>
</feature>
<evidence type="ECO:0000256" key="4">
    <source>
        <dbReference type="ARBA" id="ARBA00022679"/>
    </source>
</evidence>
<dbReference type="PANTHER" id="PTHR33908:SF11">
    <property type="entry name" value="MEMBRANE PROTEIN"/>
    <property type="match status" value="1"/>
</dbReference>
<dbReference type="GO" id="GO:0009103">
    <property type="term" value="P:lipopolysaccharide biosynthetic process"/>
    <property type="evidence" value="ECO:0007669"/>
    <property type="project" value="UniProtKB-ARBA"/>
</dbReference>
<sequence>MNKTTTVFLVISLFIFSLALNLYNNDFDYHLHRDEPKKVRFIKIGTQDFMHPTFMLKLSKAIKKITKCDNEQELAVTGRTVSAFMGACIVLAAFFIARTLLPVSFALPASLSVSVSPILVVHSHYLKEDVYFTAPFLFSLVFLIKAVETKKGLPAMLFGLSYGLALSSQYKSALFLIVLLLIPFIDRSIQKSWYAKKIAASLAISAMTFLVINYNIFINAAKAYKGISHEMAHIQTGHSIHFYPWDFMFLFHFKNSLTPGMTLAATAICTLGLLVSMYGWNRSSLMEKLLLLCIIIFYAAHEISPLKPAPDFMRYMIPIVPMLIIMGWLGIERAYRLLSPSTGTLPGYALLLVAAFFLCLIPAYESARLVANLVDDTRLVASEYIKRLDGGYVYETYALPRYDDEEFIESAADIDITEARNNGICHIVTSSMEYDRYYYGLQCDKDRNEAVYRRHRAYERLFRYPYVEIHPKYKTFAFSNPTIRIIDICAGESDEPASASTP</sequence>
<keyword evidence="2" id="KW-1003">Cell membrane</keyword>
<evidence type="ECO:0000313" key="10">
    <source>
        <dbReference type="EMBL" id="OIQ49973.1"/>
    </source>
</evidence>
<feature type="transmembrane region" description="Helical" evidence="8">
    <location>
        <begin position="74"/>
        <end position="97"/>
    </location>
</feature>
<proteinExistence type="predicted"/>
<comment type="subcellular location">
    <subcellularLocation>
        <location evidence="1">Cell membrane</location>
        <topology evidence="1">Multi-pass membrane protein</topology>
    </subcellularLocation>
</comment>
<evidence type="ECO:0000256" key="8">
    <source>
        <dbReference type="SAM" id="Phobius"/>
    </source>
</evidence>
<dbReference type="OrthoDB" id="8046938at2"/>
<keyword evidence="4" id="KW-0808">Transferase</keyword>
<evidence type="ECO:0000256" key="2">
    <source>
        <dbReference type="ARBA" id="ARBA00022475"/>
    </source>
</evidence>
<dbReference type="AlphaFoldDB" id="A0A1J5MTL9"/>
<evidence type="ECO:0000256" key="5">
    <source>
        <dbReference type="ARBA" id="ARBA00022692"/>
    </source>
</evidence>
<dbReference type="GO" id="GO:0016763">
    <property type="term" value="F:pentosyltransferase activity"/>
    <property type="evidence" value="ECO:0007669"/>
    <property type="project" value="TreeGrafter"/>
</dbReference>
<feature type="transmembrane region" description="Helical" evidence="8">
    <location>
        <begin position="198"/>
        <end position="218"/>
    </location>
</feature>
<feature type="transmembrane region" description="Helical" evidence="8">
    <location>
        <begin position="167"/>
        <end position="186"/>
    </location>
</feature>
<feature type="transmembrane region" description="Helical" evidence="8">
    <location>
        <begin position="6"/>
        <end position="23"/>
    </location>
</feature>
<dbReference type="InterPro" id="IPR038731">
    <property type="entry name" value="RgtA/B/C-like"/>
</dbReference>
<evidence type="ECO:0000259" key="9">
    <source>
        <dbReference type="Pfam" id="PF13231"/>
    </source>
</evidence>
<keyword evidence="6 8" id="KW-1133">Transmembrane helix</keyword>
<dbReference type="GO" id="GO:0005886">
    <property type="term" value="C:plasma membrane"/>
    <property type="evidence" value="ECO:0007669"/>
    <property type="project" value="UniProtKB-SubCell"/>
</dbReference>
<reference evidence="10 11" key="1">
    <citation type="submission" date="2015-09" db="EMBL/GenBank/DDBJ databases">
        <title>Genome of Desulfovibrio dechloracetivorans BerOc1, a mercury methylating strain isolated from highly hydrocarbons and metals contaminated coastal sediments.</title>
        <authorList>
            <person name="Goni Urriza M."/>
            <person name="Gassie C."/>
            <person name="Bouchez O."/>
            <person name="Klopp C."/>
            <person name="Ranchou-Peyruse A."/>
            <person name="Remy G."/>
        </authorList>
    </citation>
    <scope>NUCLEOTIDE SEQUENCE [LARGE SCALE GENOMIC DNA]</scope>
    <source>
        <strain evidence="10 11">BerOc1</strain>
    </source>
</reference>
<dbReference type="InterPro" id="IPR050297">
    <property type="entry name" value="LipidA_mod_glycosyltrf_83"/>
</dbReference>
<feature type="domain" description="Glycosyltransferase RgtA/B/C/D-like" evidence="9">
    <location>
        <begin position="78"/>
        <end position="204"/>
    </location>
</feature>
<dbReference type="RefSeq" id="WP_071545447.1">
    <property type="nucleotide sequence ID" value="NZ_LKAQ01000004.1"/>
</dbReference>
<keyword evidence="7 8" id="KW-0472">Membrane</keyword>
<comment type="caution">
    <text evidence="10">The sequence shown here is derived from an EMBL/GenBank/DDBJ whole genome shotgun (WGS) entry which is preliminary data.</text>
</comment>
<feature type="transmembrane region" description="Helical" evidence="8">
    <location>
        <begin position="103"/>
        <end position="121"/>
    </location>
</feature>
<keyword evidence="3" id="KW-0328">Glycosyltransferase</keyword>
<keyword evidence="11" id="KW-1185">Reference proteome</keyword>
<feature type="transmembrane region" description="Helical" evidence="8">
    <location>
        <begin position="343"/>
        <end position="364"/>
    </location>
</feature>
<dbReference type="Proteomes" id="UP000181901">
    <property type="component" value="Unassembled WGS sequence"/>
</dbReference>
<protein>
    <recommendedName>
        <fullName evidence="9">Glycosyltransferase RgtA/B/C/D-like domain-containing protein</fullName>
    </recommendedName>
</protein>
<dbReference type="EMBL" id="LKAQ01000004">
    <property type="protein sequence ID" value="OIQ49973.1"/>
    <property type="molecule type" value="Genomic_DNA"/>
</dbReference>
<dbReference type="PANTHER" id="PTHR33908">
    <property type="entry name" value="MANNOSYLTRANSFERASE YKCB-RELATED"/>
    <property type="match status" value="1"/>
</dbReference>
<dbReference type="Pfam" id="PF13231">
    <property type="entry name" value="PMT_2"/>
    <property type="match status" value="1"/>
</dbReference>
<gene>
    <name evidence="10" type="ORF">BerOc1_01902</name>
</gene>
<feature type="transmembrane region" description="Helical" evidence="8">
    <location>
        <begin position="130"/>
        <end position="147"/>
    </location>
</feature>
<evidence type="ECO:0000256" key="7">
    <source>
        <dbReference type="ARBA" id="ARBA00023136"/>
    </source>
</evidence>
<keyword evidence="5 8" id="KW-0812">Transmembrane</keyword>
<accession>A0A1J5MTL9</accession>
<feature type="transmembrane region" description="Helical" evidence="8">
    <location>
        <begin position="312"/>
        <end position="331"/>
    </location>
</feature>
<organism evidence="10 11">
    <name type="scientific">Pseudodesulfovibrio hydrargyri</name>
    <dbReference type="NCBI Taxonomy" id="2125990"/>
    <lineage>
        <taxon>Bacteria</taxon>
        <taxon>Pseudomonadati</taxon>
        <taxon>Thermodesulfobacteriota</taxon>
        <taxon>Desulfovibrionia</taxon>
        <taxon>Desulfovibrionales</taxon>
        <taxon>Desulfovibrionaceae</taxon>
    </lineage>
</organism>
<evidence type="ECO:0000256" key="3">
    <source>
        <dbReference type="ARBA" id="ARBA00022676"/>
    </source>
</evidence>